<feature type="compositionally biased region" description="Low complexity" evidence="8">
    <location>
        <begin position="33"/>
        <end position="58"/>
    </location>
</feature>
<evidence type="ECO:0000313" key="12">
    <source>
        <dbReference type="Proteomes" id="UP001501490"/>
    </source>
</evidence>
<evidence type="ECO:0000313" key="11">
    <source>
        <dbReference type="EMBL" id="GAA3639961.1"/>
    </source>
</evidence>
<sequence length="418" mass="43911">MSVKKSPLTMAGALATVALLALTAACGTAPAATTPGTNQSAGSSGDSTTSGPSSSPTPEAQPVVMTPSIADGASKVKVDTLVSVKASDGTLKSVKVTYKGTDGKGQKTSGSVDGGLSADKASWTATERLEPNATYTITSVGTAASDGTATTTKSKFKTANLSLQQQTFPTLYPLKNSKVGVGMPVVLTFDVPIKNKASIEKNLHVTTVPKQTGSWHWISSTEVRYRPAKYWKPGTKVSVKADVNGVSAGNGIYGQNSTSTNFTVGRSMVIKVNLATDVAHVYKNGKKVRTIYVSGGKAGWRTRSGTKLIMSHEYNKKMTNEMIGAAEDYSLNVAYAMRITNSGEFLHSAPWNAGYFGRTNASHGCTGMSTANAAWLMNNTLIGDPVVFTGSDRYMSIDNGWGDWNESFSKYKTGSALG</sequence>
<feature type="domain" description="L,D-TPase catalytic" evidence="10">
    <location>
        <begin position="268"/>
        <end position="389"/>
    </location>
</feature>
<dbReference type="Pfam" id="PF03734">
    <property type="entry name" value="YkuD"/>
    <property type="match status" value="1"/>
</dbReference>
<dbReference type="CDD" id="cd13432">
    <property type="entry name" value="LDT_IgD_like_2"/>
    <property type="match status" value="1"/>
</dbReference>
<dbReference type="CDD" id="cd16913">
    <property type="entry name" value="YkuD_like"/>
    <property type="match status" value="1"/>
</dbReference>
<dbReference type="Gene3D" id="2.40.440.10">
    <property type="entry name" value="L,D-transpeptidase catalytic domain-like"/>
    <property type="match status" value="1"/>
</dbReference>
<dbReference type="PROSITE" id="PS52029">
    <property type="entry name" value="LD_TPASE"/>
    <property type="match status" value="1"/>
</dbReference>
<evidence type="ECO:0000256" key="1">
    <source>
        <dbReference type="ARBA" id="ARBA00004752"/>
    </source>
</evidence>
<reference evidence="12" key="1">
    <citation type="journal article" date="2019" name="Int. J. Syst. Evol. Microbiol.">
        <title>The Global Catalogue of Microorganisms (GCM) 10K type strain sequencing project: providing services to taxonomists for standard genome sequencing and annotation.</title>
        <authorList>
            <consortium name="The Broad Institute Genomics Platform"/>
            <consortium name="The Broad Institute Genome Sequencing Center for Infectious Disease"/>
            <person name="Wu L."/>
            <person name="Ma J."/>
        </authorList>
    </citation>
    <scope>NUCLEOTIDE SEQUENCE [LARGE SCALE GENOMIC DNA]</scope>
    <source>
        <strain evidence="12">JCM 16929</strain>
    </source>
</reference>
<comment type="pathway">
    <text evidence="1 7">Cell wall biogenesis; peptidoglycan biosynthesis.</text>
</comment>
<dbReference type="InterPro" id="IPR005490">
    <property type="entry name" value="LD_TPept_cat_dom"/>
</dbReference>
<keyword evidence="5" id="KW-0012">Acyltransferase</keyword>
<proteinExistence type="predicted"/>
<feature type="chain" id="PRO_5047515935" evidence="9">
    <location>
        <begin position="32"/>
        <end position="418"/>
    </location>
</feature>
<evidence type="ECO:0000256" key="3">
    <source>
        <dbReference type="ARBA" id="ARBA00022960"/>
    </source>
</evidence>
<protein>
    <submittedName>
        <fullName evidence="11">Ig-like domain-containing protein</fullName>
    </submittedName>
</protein>
<evidence type="ECO:0000256" key="4">
    <source>
        <dbReference type="ARBA" id="ARBA00022984"/>
    </source>
</evidence>
<feature type="signal peptide" evidence="9">
    <location>
        <begin position="1"/>
        <end position="31"/>
    </location>
</feature>
<comment type="caution">
    <text evidence="11">The sequence shown here is derived from an EMBL/GenBank/DDBJ whole genome shotgun (WGS) entry which is preliminary data.</text>
</comment>
<keyword evidence="6 7" id="KW-0961">Cell wall biogenesis/degradation</keyword>
<dbReference type="InterPro" id="IPR041280">
    <property type="entry name" value="Big_10"/>
</dbReference>
<evidence type="ECO:0000256" key="5">
    <source>
        <dbReference type="ARBA" id="ARBA00023315"/>
    </source>
</evidence>
<evidence type="ECO:0000256" key="7">
    <source>
        <dbReference type="PROSITE-ProRule" id="PRU01373"/>
    </source>
</evidence>
<dbReference type="InterPro" id="IPR038063">
    <property type="entry name" value="Transpep_catalytic_dom"/>
</dbReference>
<organism evidence="11 12">
    <name type="scientific">Microlunatus ginsengisoli</name>
    <dbReference type="NCBI Taxonomy" id="363863"/>
    <lineage>
        <taxon>Bacteria</taxon>
        <taxon>Bacillati</taxon>
        <taxon>Actinomycetota</taxon>
        <taxon>Actinomycetes</taxon>
        <taxon>Propionibacteriales</taxon>
        <taxon>Propionibacteriaceae</taxon>
        <taxon>Microlunatus</taxon>
    </lineage>
</organism>
<dbReference type="PROSITE" id="PS51257">
    <property type="entry name" value="PROKAR_LIPOPROTEIN"/>
    <property type="match status" value="1"/>
</dbReference>
<dbReference type="Gene3D" id="2.60.40.3710">
    <property type="match status" value="1"/>
</dbReference>
<dbReference type="SUPFAM" id="SSF141523">
    <property type="entry name" value="L,D-transpeptidase catalytic domain-like"/>
    <property type="match status" value="1"/>
</dbReference>
<dbReference type="Pfam" id="PF17964">
    <property type="entry name" value="Big_10"/>
    <property type="match status" value="1"/>
</dbReference>
<keyword evidence="9" id="KW-0732">Signal</keyword>
<dbReference type="Gene3D" id="2.60.40.3780">
    <property type="match status" value="1"/>
</dbReference>
<evidence type="ECO:0000259" key="10">
    <source>
        <dbReference type="PROSITE" id="PS52029"/>
    </source>
</evidence>
<evidence type="ECO:0000256" key="8">
    <source>
        <dbReference type="SAM" id="MobiDB-lite"/>
    </source>
</evidence>
<keyword evidence="2" id="KW-0808">Transferase</keyword>
<feature type="region of interest" description="Disordered" evidence="8">
    <location>
        <begin position="33"/>
        <end position="63"/>
    </location>
</feature>
<accession>A0ABP7AUH3</accession>
<evidence type="ECO:0000256" key="9">
    <source>
        <dbReference type="SAM" id="SignalP"/>
    </source>
</evidence>
<dbReference type="RefSeq" id="WP_344809434.1">
    <property type="nucleotide sequence ID" value="NZ_BAABAB010000050.1"/>
</dbReference>
<keyword evidence="4 7" id="KW-0573">Peptidoglycan synthesis</keyword>
<feature type="active site" description="Proton donor/acceptor" evidence="7">
    <location>
        <position position="347"/>
    </location>
</feature>
<evidence type="ECO:0000256" key="6">
    <source>
        <dbReference type="ARBA" id="ARBA00023316"/>
    </source>
</evidence>
<name>A0ABP7AUH3_9ACTN</name>
<feature type="active site" description="Nucleophile" evidence="7">
    <location>
        <position position="365"/>
    </location>
</feature>
<dbReference type="InterPro" id="IPR050979">
    <property type="entry name" value="LD-transpeptidase"/>
</dbReference>
<dbReference type="EMBL" id="BAABAB010000050">
    <property type="protein sequence ID" value="GAA3639961.1"/>
    <property type="molecule type" value="Genomic_DNA"/>
</dbReference>
<keyword evidence="3 7" id="KW-0133">Cell shape</keyword>
<gene>
    <name evidence="11" type="ORF">GCM10022236_48150</name>
</gene>
<evidence type="ECO:0000256" key="2">
    <source>
        <dbReference type="ARBA" id="ARBA00022679"/>
    </source>
</evidence>
<dbReference type="PANTHER" id="PTHR30582:SF2">
    <property type="entry name" value="L,D-TRANSPEPTIDASE YCIB-RELATED"/>
    <property type="match status" value="1"/>
</dbReference>
<dbReference type="Proteomes" id="UP001501490">
    <property type="component" value="Unassembled WGS sequence"/>
</dbReference>
<dbReference type="PANTHER" id="PTHR30582">
    <property type="entry name" value="L,D-TRANSPEPTIDASE"/>
    <property type="match status" value="1"/>
</dbReference>
<keyword evidence="12" id="KW-1185">Reference proteome</keyword>